<name>A0A397RNS7_9MOLU</name>
<proteinExistence type="predicted"/>
<evidence type="ECO:0000313" key="2">
    <source>
        <dbReference type="Proteomes" id="UP000266506"/>
    </source>
</evidence>
<gene>
    <name evidence="1" type="ORF">EI71_01190</name>
</gene>
<dbReference type="RefSeq" id="WP_119016327.1">
    <property type="nucleotide sequence ID" value="NZ_QXEV01000011.1"/>
</dbReference>
<protein>
    <submittedName>
        <fullName evidence="1">Uncharacterized protein</fullName>
    </submittedName>
</protein>
<accession>A0A397RNS7</accession>
<dbReference type="Proteomes" id="UP000266506">
    <property type="component" value="Unassembled WGS sequence"/>
</dbReference>
<reference evidence="1 2" key="1">
    <citation type="submission" date="2018-08" db="EMBL/GenBank/DDBJ databases">
        <title>Genomic Encyclopedia of Archaeal and Bacterial Type Strains, Phase II (KMG-II): from individual species to whole genera.</title>
        <authorList>
            <person name="Goeker M."/>
        </authorList>
    </citation>
    <scope>NUCLEOTIDE SEQUENCE [LARGE SCALE GENOMIC DNA]</scope>
    <source>
        <strain evidence="1 2">ATCC 27112</strain>
    </source>
</reference>
<sequence>MADFITSENAKSLELQTHYYKATYEQLKEEYMHILNKEHYKIVSENDDYCEVYAEAPHMEVIAKITQLDPANPETSIDFEVHADFVVGAAKRATAFIKDVLEKLEEKFEFKGVSLHK</sequence>
<keyword evidence="2" id="KW-1185">Reference proteome</keyword>
<dbReference type="InParanoid" id="A0A397RNS7"/>
<organism evidence="1 2">
    <name type="scientific">Anaeroplasma bactoclasticum</name>
    <dbReference type="NCBI Taxonomy" id="2088"/>
    <lineage>
        <taxon>Bacteria</taxon>
        <taxon>Bacillati</taxon>
        <taxon>Mycoplasmatota</taxon>
        <taxon>Mollicutes</taxon>
        <taxon>Anaeroplasmatales</taxon>
        <taxon>Anaeroplasmataceae</taxon>
        <taxon>Anaeroplasma</taxon>
    </lineage>
</organism>
<evidence type="ECO:0000313" key="1">
    <source>
        <dbReference type="EMBL" id="RIA75783.1"/>
    </source>
</evidence>
<dbReference type="EMBL" id="QXEV01000011">
    <property type="protein sequence ID" value="RIA75783.1"/>
    <property type="molecule type" value="Genomic_DNA"/>
</dbReference>
<dbReference type="AlphaFoldDB" id="A0A397RNS7"/>
<comment type="caution">
    <text evidence="1">The sequence shown here is derived from an EMBL/GenBank/DDBJ whole genome shotgun (WGS) entry which is preliminary data.</text>
</comment>